<evidence type="ECO:0000256" key="4">
    <source>
        <dbReference type="ARBA" id="ARBA00023002"/>
    </source>
</evidence>
<feature type="compositionally biased region" description="Basic and acidic residues" evidence="6">
    <location>
        <begin position="368"/>
        <end position="387"/>
    </location>
</feature>
<evidence type="ECO:0000256" key="3">
    <source>
        <dbReference type="ARBA" id="ARBA00022827"/>
    </source>
</evidence>
<dbReference type="InterPro" id="IPR050493">
    <property type="entry name" value="FAD-dep_Monooxygenase_BioMet"/>
</dbReference>
<keyword evidence="9" id="KW-1185">Reference proteome</keyword>
<evidence type="ECO:0000256" key="1">
    <source>
        <dbReference type="ARBA" id="ARBA00007992"/>
    </source>
</evidence>
<dbReference type="Gene3D" id="3.50.50.60">
    <property type="entry name" value="FAD/NAD(P)-binding domain"/>
    <property type="match status" value="1"/>
</dbReference>
<protein>
    <recommendedName>
        <fullName evidence="7">FAD-binding domain-containing protein</fullName>
    </recommendedName>
</protein>
<proteinExistence type="inferred from homology"/>
<dbReference type="EMBL" id="KN847320">
    <property type="protein sequence ID" value="KIW55234.1"/>
    <property type="molecule type" value="Genomic_DNA"/>
</dbReference>
<evidence type="ECO:0000256" key="5">
    <source>
        <dbReference type="ARBA" id="ARBA00023033"/>
    </source>
</evidence>
<evidence type="ECO:0000259" key="7">
    <source>
        <dbReference type="Pfam" id="PF01494"/>
    </source>
</evidence>
<dbReference type="SUPFAM" id="SSF51905">
    <property type="entry name" value="FAD/NAD(P)-binding domain"/>
    <property type="match status" value="1"/>
</dbReference>
<dbReference type="Pfam" id="PF01494">
    <property type="entry name" value="FAD_binding_3"/>
    <property type="match status" value="1"/>
</dbReference>
<evidence type="ECO:0000313" key="8">
    <source>
        <dbReference type="EMBL" id="KIW55234.1"/>
    </source>
</evidence>
<evidence type="ECO:0000256" key="2">
    <source>
        <dbReference type="ARBA" id="ARBA00022630"/>
    </source>
</evidence>
<keyword evidence="3" id="KW-0274">FAD</keyword>
<keyword evidence="4" id="KW-0560">Oxidoreductase</keyword>
<evidence type="ECO:0000313" key="9">
    <source>
        <dbReference type="Proteomes" id="UP000054342"/>
    </source>
</evidence>
<dbReference type="GO" id="GO:0004497">
    <property type="term" value="F:monooxygenase activity"/>
    <property type="evidence" value="ECO:0007669"/>
    <property type="project" value="UniProtKB-KW"/>
</dbReference>
<reference evidence="8 9" key="1">
    <citation type="submission" date="2015-01" db="EMBL/GenBank/DDBJ databases">
        <title>The Genome Sequence of Exophiala xenobiotica CBS118157.</title>
        <authorList>
            <consortium name="The Broad Institute Genomics Platform"/>
            <person name="Cuomo C."/>
            <person name="de Hoog S."/>
            <person name="Gorbushina A."/>
            <person name="Stielow B."/>
            <person name="Teixiera M."/>
            <person name="Abouelleil A."/>
            <person name="Chapman S.B."/>
            <person name="Priest M."/>
            <person name="Young S.K."/>
            <person name="Wortman J."/>
            <person name="Nusbaum C."/>
            <person name="Birren B."/>
        </authorList>
    </citation>
    <scope>NUCLEOTIDE SEQUENCE [LARGE SCALE GENOMIC DNA]</scope>
    <source>
        <strain evidence="8 9">CBS 118157</strain>
    </source>
</reference>
<dbReference type="OrthoDB" id="16820at2759"/>
<feature type="region of interest" description="Disordered" evidence="6">
    <location>
        <begin position="357"/>
        <end position="401"/>
    </location>
</feature>
<name>A0A0D2F5R3_9EURO</name>
<dbReference type="HOGENOM" id="CLU_009665_19_3_1"/>
<sequence>MLQVAIAGAGVTGLVTSIAFAQHGHQITIYERKSEDVFANEGGAGIQLQSNAMRILHTLGIDIGNVGHDSGGVVVRRYATEGPLGLVKPVAGAQIFVLRSDFRRLMLAQALARGVRIHFDTDIAAVDAARPALLLKKGASINADLIIAADGIRSKVRRSLFPSVQPQVRRECTFQFQVPFSELESEAARTIISSRNANLIVGPNTTIVASPIFSREIFDLQFITQGYGLEDDPHPDTWNEYIPDMTDLRRRYRNHGPVTQESISRGKGVWKWRHAECFAPSWTSDNGRVILAGESCHAMLPYAGQGAGMCIEDAAVLAEMFHNVSAGVDNEQISQRAKLYQDLRQPRTTRCHRRAQALGASFSQPDGEGQRKRDAATRTAQAKKDKLPPQGDPNAHPLSNEFDNWLEQYDAVREARKALQKAGLLEVQASKL</sequence>
<dbReference type="InterPro" id="IPR036188">
    <property type="entry name" value="FAD/NAD-bd_sf"/>
</dbReference>
<dbReference type="PRINTS" id="PR00420">
    <property type="entry name" value="RNGMNOXGNASE"/>
</dbReference>
<keyword evidence="2" id="KW-0285">Flavoprotein</keyword>
<keyword evidence="5" id="KW-0503">Monooxygenase</keyword>
<dbReference type="RefSeq" id="XP_013315818.1">
    <property type="nucleotide sequence ID" value="XM_013460364.1"/>
</dbReference>
<dbReference type="Proteomes" id="UP000054342">
    <property type="component" value="Unassembled WGS sequence"/>
</dbReference>
<dbReference type="PANTHER" id="PTHR13789">
    <property type="entry name" value="MONOOXYGENASE"/>
    <property type="match status" value="1"/>
</dbReference>
<dbReference type="InterPro" id="IPR002938">
    <property type="entry name" value="FAD-bd"/>
</dbReference>
<organism evidence="8 9">
    <name type="scientific">Exophiala xenobiotica</name>
    <dbReference type="NCBI Taxonomy" id="348802"/>
    <lineage>
        <taxon>Eukaryota</taxon>
        <taxon>Fungi</taxon>
        <taxon>Dikarya</taxon>
        <taxon>Ascomycota</taxon>
        <taxon>Pezizomycotina</taxon>
        <taxon>Eurotiomycetes</taxon>
        <taxon>Chaetothyriomycetidae</taxon>
        <taxon>Chaetothyriales</taxon>
        <taxon>Herpotrichiellaceae</taxon>
        <taxon>Exophiala</taxon>
    </lineage>
</organism>
<dbReference type="AlphaFoldDB" id="A0A0D2F5R3"/>
<dbReference type="STRING" id="348802.A0A0D2F5R3"/>
<dbReference type="GO" id="GO:0071949">
    <property type="term" value="F:FAD binding"/>
    <property type="evidence" value="ECO:0007669"/>
    <property type="project" value="InterPro"/>
</dbReference>
<dbReference type="PANTHER" id="PTHR13789:SF309">
    <property type="entry name" value="PUTATIVE (AFU_ORTHOLOGUE AFUA_6G14510)-RELATED"/>
    <property type="match status" value="1"/>
</dbReference>
<gene>
    <name evidence="8" type="ORF">PV05_07529</name>
</gene>
<feature type="domain" description="FAD-binding" evidence="7">
    <location>
        <begin position="2"/>
        <end position="350"/>
    </location>
</feature>
<dbReference type="GeneID" id="25329437"/>
<evidence type="ECO:0000256" key="6">
    <source>
        <dbReference type="SAM" id="MobiDB-lite"/>
    </source>
</evidence>
<accession>A0A0D2F5R3</accession>
<comment type="similarity">
    <text evidence="1">Belongs to the paxM FAD-dependent monooxygenase family.</text>
</comment>